<dbReference type="OrthoDB" id="3646601at2759"/>
<organism evidence="2 3">
    <name type="scientific">Zymoseptoria tritici (strain CBS 115943 / IPO323)</name>
    <name type="common">Speckled leaf blotch fungus</name>
    <name type="synonym">Septoria tritici</name>
    <dbReference type="NCBI Taxonomy" id="336722"/>
    <lineage>
        <taxon>Eukaryota</taxon>
        <taxon>Fungi</taxon>
        <taxon>Dikarya</taxon>
        <taxon>Ascomycota</taxon>
        <taxon>Pezizomycotina</taxon>
        <taxon>Dothideomycetes</taxon>
        <taxon>Dothideomycetidae</taxon>
        <taxon>Mycosphaerellales</taxon>
        <taxon>Mycosphaerellaceae</taxon>
        <taxon>Zymoseptoria</taxon>
    </lineage>
</organism>
<feature type="compositionally biased region" description="Polar residues" evidence="1">
    <location>
        <begin position="20"/>
        <end position="38"/>
    </location>
</feature>
<dbReference type="HOGENOM" id="CLU_1099234_0_0_1"/>
<evidence type="ECO:0008006" key="4">
    <source>
        <dbReference type="Google" id="ProtNLM"/>
    </source>
</evidence>
<feature type="compositionally biased region" description="Basic and acidic residues" evidence="1">
    <location>
        <begin position="45"/>
        <end position="62"/>
    </location>
</feature>
<dbReference type="GeneID" id="13399735"/>
<proteinExistence type="predicted"/>
<keyword evidence="3" id="KW-1185">Reference proteome</keyword>
<evidence type="ECO:0000256" key="1">
    <source>
        <dbReference type="SAM" id="MobiDB-lite"/>
    </source>
</evidence>
<accession>F9X986</accession>
<protein>
    <recommendedName>
        <fullName evidence="4">F-box domain-containing protein</fullName>
    </recommendedName>
</protein>
<dbReference type="InParanoid" id="F9X986"/>
<dbReference type="RefSeq" id="XP_003853218.1">
    <property type="nucleotide sequence ID" value="XM_003853170.1"/>
</dbReference>
<evidence type="ECO:0000313" key="2">
    <source>
        <dbReference type="EMBL" id="EGP88194.1"/>
    </source>
</evidence>
<dbReference type="Proteomes" id="UP000008062">
    <property type="component" value="Chromosome 4"/>
</dbReference>
<dbReference type="VEuPathDB" id="FungiDB:ZTRI_4.835"/>
<gene>
    <name evidence="2" type="ORF">MYCGRDRAFT_92885</name>
</gene>
<dbReference type="EMBL" id="CM001199">
    <property type="protein sequence ID" value="EGP88194.1"/>
    <property type="molecule type" value="Genomic_DNA"/>
</dbReference>
<evidence type="ECO:0000313" key="3">
    <source>
        <dbReference type="Proteomes" id="UP000008062"/>
    </source>
</evidence>
<feature type="region of interest" description="Disordered" evidence="1">
    <location>
        <begin position="1"/>
        <end position="67"/>
    </location>
</feature>
<dbReference type="AlphaFoldDB" id="F9X986"/>
<sequence>MDDAAPSEIGIARKRKRTPPASSSATLSMAESDVISSPQRKKSAPSKEEMSLPERKDPEQEPHPSSFRLFDLPDELWVKIGQMAVDEDIRWRLNMRNLIAYACLPGPTGPYAGVLYPDITQSCRRLRKELIPYYYKSLPSFCIELDNGFITGALGSWLKATDPKYRSFLTRYTVTGLVKKEALVTETGGVCWCGVGYSDDCGELGEEIDACPDSDFAFTEWVRDKLPVDFDVVSRRLEGKGEMQTYVDTIAFK</sequence>
<reference evidence="2 3" key="1">
    <citation type="journal article" date="2011" name="PLoS Genet.">
        <title>Finished genome of the fungal wheat pathogen Mycosphaerella graminicola reveals dispensome structure, chromosome plasticity, and stealth pathogenesis.</title>
        <authorList>
            <person name="Goodwin S.B."/>
            <person name="Ben M'barek S."/>
            <person name="Dhillon B."/>
            <person name="Wittenberg A.H.J."/>
            <person name="Crane C.F."/>
            <person name="Hane J.K."/>
            <person name="Foster A.J."/>
            <person name="Van der Lee T.A.J."/>
            <person name="Grimwood J."/>
            <person name="Aerts A."/>
            <person name="Antoniw J."/>
            <person name="Bailey A."/>
            <person name="Bluhm B."/>
            <person name="Bowler J."/>
            <person name="Bristow J."/>
            <person name="van der Burgt A."/>
            <person name="Canto-Canche B."/>
            <person name="Churchill A.C.L."/>
            <person name="Conde-Ferraez L."/>
            <person name="Cools H.J."/>
            <person name="Coutinho P.M."/>
            <person name="Csukai M."/>
            <person name="Dehal P."/>
            <person name="De Wit P."/>
            <person name="Donzelli B."/>
            <person name="van de Geest H.C."/>
            <person name="van Ham R.C.H.J."/>
            <person name="Hammond-Kosack K.E."/>
            <person name="Henrissat B."/>
            <person name="Kilian A."/>
            <person name="Kobayashi A.K."/>
            <person name="Koopmann E."/>
            <person name="Kourmpetis Y."/>
            <person name="Kuzniar A."/>
            <person name="Lindquist E."/>
            <person name="Lombard V."/>
            <person name="Maliepaard C."/>
            <person name="Martins N."/>
            <person name="Mehrabi R."/>
            <person name="Nap J.P.H."/>
            <person name="Ponomarenko A."/>
            <person name="Rudd J.J."/>
            <person name="Salamov A."/>
            <person name="Schmutz J."/>
            <person name="Schouten H.J."/>
            <person name="Shapiro H."/>
            <person name="Stergiopoulos I."/>
            <person name="Torriani S.F.F."/>
            <person name="Tu H."/>
            <person name="de Vries R.P."/>
            <person name="Waalwijk C."/>
            <person name="Ware S.B."/>
            <person name="Wiebenga A."/>
            <person name="Zwiers L.-H."/>
            <person name="Oliver R.P."/>
            <person name="Grigoriev I.V."/>
            <person name="Kema G.H.J."/>
        </authorList>
    </citation>
    <scope>NUCLEOTIDE SEQUENCE [LARGE SCALE GENOMIC DNA]</scope>
    <source>
        <strain evidence="3">CBS 115943 / IPO323</strain>
    </source>
</reference>
<dbReference type="KEGG" id="ztr:MYCGRDRAFT_92885"/>
<name>F9X986_ZYMTI</name>